<evidence type="ECO:0000313" key="2">
    <source>
        <dbReference type="Proteomes" id="UP000430508"/>
    </source>
</evidence>
<reference evidence="1 2" key="1">
    <citation type="submission" date="2019-12" db="EMBL/GenBank/DDBJ databases">
        <title>Sequence classification of anaerobic respiratory reductive dehalogenases: First we see many, then we see few.</title>
        <authorList>
            <person name="Molenda O."/>
            <person name="Puentes Jacome L.A."/>
            <person name="Cao X."/>
            <person name="Nesbo C.L."/>
            <person name="Tang S."/>
            <person name="Morson N."/>
            <person name="Patron J."/>
            <person name="Lomheim L."/>
            <person name="Wishart D.S."/>
            <person name="Edwards E.A."/>
        </authorList>
    </citation>
    <scope>NUCLEOTIDE SEQUENCE [LARGE SCALE GENOMIC DNA]</scope>
    <source>
        <strain evidence="1 2">12DCA</strain>
    </source>
</reference>
<sequence>MLYEGTLRSIVDFYIDSLDYNGIPVSQILRTSDTSEILNQLSSLILDGLVTLTFSTVFLNPHIKAFPDLEPQEQIKKLMSESLDGICAYPTAKCLKEFKKASKYRGKPYSRRLFLGEPQFEPVYFDLTILEKYLNDPRYVVQNDDYSGSIHSMDEYDKELGEGFFLDTFGLAYNNQHERFVIVYLRYLNDLTPDQQKYWKLFETKEDCYQNIDYLKNTLGHWADNVSIFIAFIEELYVINKMCELIGKPSLFKEDFKRNRPKDFGVFLRPTLNNYNNFVHVLDKMMSDNINKDFFKNDILLTEEIKRKDGKIETRQRGTISLLEEWITNNFRPRDPEPTKQLFSTLRKVRKERQKPAHAVEKDNFDKRYHIMQNELIEESYTAVRTIRLILANHPKVQGYSVPDWLYKGQIRLY</sequence>
<dbReference type="RefSeq" id="WP_019226597.1">
    <property type="nucleotide sequence ID" value="NZ_CP046996.1"/>
</dbReference>
<accession>A0A857DG34</accession>
<proteinExistence type="predicted"/>
<organism evidence="1 2">
    <name type="scientific">Dehalobacter restrictus</name>
    <dbReference type="NCBI Taxonomy" id="55583"/>
    <lineage>
        <taxon>Bacteria</taxon>
        <taxon>Bacillati</taxon>
        <taxon>Bacillota</taxon>
        <taxon>Clostridia</taxon>
        <taxon>Eubacteriales</taxon>
        <taxon>Desulfitobacteriaceae</taxon>
        <taxon>Dehalobacter</taxon>
    </lineage>
</organism>
<protein>
    <submittedName>
        <fullName evidence="1">AAA family ATPase</fullName>
    </submittedName>
</protein>
<evidence type="ECO:0000313" key="1">
    <source>
        <dbReference type="EMBL" id="QGZ99508.1"/>
    </source>
</evidence>
<dbReference type="Proteomes" id="UP000430508">
    <property type="component" value="Chromosome"/>
</dbReference>
<gene>
    <name evidence="1" type="ORF">GQ588_01955</name>
</gene>
<dbReference type="AlphaFoldDB" id="A0A857DG34"/>
<dbReference type="EMBL" id="CP046996">
    <property type="protein sequence ID" value="QGZ99508.1"/>
    <property type="molecule type" value="Genomic_DNA"/>
</dbReference>
<name>A0A857DG34_9FIRM</name>